<evidence type="ECO:0000256" key="6">
    <source>
        <dbReference type="ARBA" id="ARBA00023004"/>
    </source>
</evidence>
<proteinExistence type="inferred from homology"/>
<dbReference type="InterPro" id="IPR036396">
    <property type="entry name" value="Cyt_P450_sf"/>
</dbReference>
<dbReference type="Gene3D" id="1.10.630.10">
    <property type="entry name" value="Cytochrome P450"/>
    <property type="match status" value="1"/>
</dbReference>
<sequence length="121" mass="14281">MHFLPESIWKAFHDFIYPLISSKEVERERDDSLNVLTAFRRAYEENNNISFSGDLRQFLRDSMLGLLFAGRDTTSTCLTWLFWLISTNPSAQTKIREEIERELHVKEGENWRFFGIEESAS</sequence>
<dbReference type="GO" id="GO:0020037">
    <property type="term" value="F:heme binding"/>
    <property type="evidence" value="ECO:0007669"/>
    <property type="project" value="InterPro"/>
</dbReference>
<comment type="subcellular location">
    <subcellularLocation>
        <location evidence="2">Membrane</location>
        <topology evidence="2">Single-pass membrane protein</topology>
    </subcellularLocation>
</comment>
<accession>A0AAW2LRK4</accession>
<dbReference type="InterPro" id="IPR001128">
    <property type="entry name" value="Cyt_P450"/>
</dbReference>
<evidence type="ECO:0000256" key="1">
    <source>
        <dbReference type="ARBA" id="ARBA00001971"/>
    </source>
</evidence>
<evidence type="ECO:0000256" key="3">
    <source>
        <dbReference type="ARBA" id="ARBA00010617"/>
    </source>
</evidence>
<dbReference type="Pfam" id="PF00067">
    <property type="entry name" value="p450"/>
    <property type="match status" value="1"/>
</dbReference>
<organism evidence="7">
    <name type="scientific">Sesamum radiatum</name>
    <name type="common">Black benniseed</name>
    <dbReference type="NCBI Taxonomy" id="300843"/>
    <lineage>
        <taxon>Eukaryota</taxon>
        <taxon>Viridiplantae</taxon>
        <taxon>Streptophyta</taxon>
        <taxon>Embryophyta</taxon>
        <taxon>Tracheophyta</taxon>
        <taxon>Spermatophyta</taxon>
        <taxon>Magnoliopsida</taxon>
        <taxon>eudicotyledons</taxon>
        <taxon>Gunneridae</taxon>
        <taxon>Pentapetalae</taxon>
        <taxon>asterids</taxon>
        <taxon>lamiids</taxon>
        <taxon>Lamiales</taxon>
        <taxon>Pedaliaceae</taxon>
        <taxon>Sesamum</taxon>
    </lineage>
</organism>
<dbReference type="AlphaFoldDB" id="A0AAW2LRK4"/>
<dbReference type="PANTHER" id="PTHR24296">
    <property type="entry name" value="CYTOCHROME P450"/>
    <property type="match status" value="1"/>
</dbReference>
<keyword evidence="4" id="KW-0479">Metal-binding</keyword>
<evidence type="ECO:0000256" key="4">
    <source>
        <dbReference type="ARBA" id="ARBA00022723"/>
    </source>
</evidence>
<dbReference type="GO" id="GO:0016705">
    <property type="term" value="F:oxidoreductase activity, acting on paired donors, with incorporation or reduction of molecular oxygen"/>
    <property type="evidence" value="ECO:0007669"/>
    <property type="project" value="InterPro"/>
</dbReference>
<dbReference type="InterPro" id="IPR002401">
    <property type="entry name" value="Cyt_P450_E_grp-I"/>
</dbReference>
<reference evidence="7" key="1">
    <citation type="submission" date="2020-06" db="EMBL/GenBank/DDBJ databases">
        <authorList>
            <person name="Li T."/>
            <person name="Hu X."/>
            <person name="Zhang T."/>
            <person name="Song X."/>
            <person name="Zhang H."/>
            <person name="Dai N."/>
            <person name="Sheng W."/>
            <person name="Hou X."/>
            <person name="Wei L."/>
        </authorList>
    </citation>
    <scope>NUCLEOTIDE SEQUENCE</scope>
    <source>
        <strain evidence="7">G02</strain>
        <tissue evidence="7">Leaf</tissue>
    </source>
</reference>
<comment type="cofactor">
    <cofactor evidence="1">
        <name>heme</name>
        <dbReference type="ChEBI" id="CHEBI:30413"/>
    </cofactor>
</comment>
<dbReference type="GO" id="GO:0004497">
    <property type="term" value="F:monooxygenase activity"/>
    <property type="evidence" value="ECO:0007669"/>
    <property type="project" value="InterPro"/>
</dbReference>
<evidence type="ECO:0000313" key="7">
    <source>
        <dbReference type="EMBL" id="KAL0320978.1"/>
    </source>
</evidence>
<keyword evidence="5" id="KW-0560">Oxidoreductase</keyword>
<comment type="similarity">
    <text evidence="3">Belongs to the cytochrome P450 family.</text>
</comment>
<gene>
    <name evidence="7" type="ORF">Sradi_5359300</name>
</gene>
<comment type="caution">
    <text evidence="7">The sequence shown here is derived from an EMBL/GenBank/DDBJ whole genome shotgun (WGS) entry which is preliminary data.</text>
</comment>
<dbReference type="EMBL" id="JACGWJ010000024">
    <property type="protein sequence ID" value="KAL0320978.1"/>
    <property type="molecule type" value="Genomic_DNA"/>
</dbReference>
<keyword evidence="6" id="KW-0408">Iron</keyword>
<protein>
    <submittedName>
        <fullName evidence="7">Alkane hydroxylase MAH1</fullName>
    </submittedName>
</protein>
<dbReference type="PRINTS" id="PR00463">
    <property type="entry name" value="EP450I"/>
</dbReference>
<name>A0AAW2LRK4_SESRA</name>
<dbReference type="GO" id="GO:0016020">
    <property type="term" value="C:membrane"/>
    <property type="evidence" value="ECO:0007669"/>
    <property type="project" value="UniProtKB-SubCell"/>
</dbReference>
<dbReference type="SUPFAM" id="SSF48264">
    <property type="entry name" value="Cytochrome P450"/>
    <property type="match status" value="1"/>
</dbReference>
<dbReference type="GO" id="GO:0005506">
    <property type="term" value="F:iron ion binding"/>
    <property type="evidence" value="ECO:0007669"/>
    <property type="project" value="InterPro"/>
</dbReference>
<reference evidence="7" key="2">
    <citation type="journal article" date="2024" name="Plant">
        <title>Genomic evolution and insights into agronomic trait innovations of Sesamum species.</title>
        <authorList>
            <person name="Miao H."/>
            <person name="Wang L."/>
            <person name="Qu L."/>
            <person name="Liu H."/>
            <person name="Sun Y."/>
            <person name="Le M."/>
            <person name="Wang Q."/>
            <person name="Wei S."/>
            <person name="Zheng Y."/>
            <person name="Lin W."/>
            <person name="Duan Y."/>
            <person name="Cao H."/>
            <person name="Xiong S."/>
            <person name="Wang X."/>
            <person name="Wei L."/>
            <person name="Li C."/>
            <person name="Ma Q."/>
            <person name="Ju M."/>
            <person name="Zhao R."/>
            <person name="Li G."/>
            <person name="Mu C."/>
            <person name="Tian Q."/>
            <person name="Mei H."/>
            <person name="Zhang T."/>
            <person name="Gao T."/>
            <person name="Zhang H."/>
        </authorList>
    </citation>
    <scope>NUCLEOTIDE SEQUENCE</scope>
    <source>
        <strain evidence="7">G02</strain>
    </source>
</reference>
<evidence type="ECO:0000256" key="2">
    <source>
        <dbReference type="ARBA" id="ARBA00004167"/>
    </source>
</evidence>
<evidence type="ECO:0000256" key="5">
    <source>
        <dbReference type="ARBA" id="ARBA00023002"/>
    </source>
</evidence>